<feature type="compositionally biased region" description="Low complexity" evidence="1">
    <location>
        <begin position="89"/>
        <end position="100"/>
    </location>
</feature>
<feature type="compositionally biased region" description="Polar residues" evidence="1">
    <location>
        <begin position="101"/>
        <end position="121"/>
    </location>
</feature>
<organism evidence="2 3">
    <name type="scientific">Ricinus communis</name>
    <name type="common">Castor bean</name>
    <dbReference type="NCBI Taxonomy" id="3988"/>
    <lineage>
        <taxon>Eukaryota</taxon>
        <taxon>Viridiplantae</taxon>
        <taxon>Streptophyta</taxon>
        <taxon>Embryophyta</taxon>
        <taxon>Tracheophyta</taxon>
        <taxon>Spermatophyta</taxon>
        <taxon>Magnoliopsida</taxon>
        <taxon>eudicotyledons</taxon>
        <taxon>Gunneridae</taxon>
        <taxon>Pentapetalae</taxon>
        <taxon>rosids</taxon>
        <taxon>fabids</taxon>
        <taxon>Malpighiales</taxon>
        <taxon>Euphorbiaceae</taxon>
        <taxon>Acalyphoideae</taxon>
        <taxon>Acalypheae</taxon>
        <taxon>Ricinus</taxon>
    </lineage>
</organism>
<dbReference type="AlphaFoldDB" id="B9T589"/>
<dbReference type="InParanoid" id="B9T589"/>
<sequence>MFHLRSNVSNAFQSTGVTPNVPTISIGRVVNNRGLRCYIDEQIGYASGQSSSRVIIPPIHFKHVSQSVDLGFKPLGLKWKGKNAVTTRQLQQEQAQMAMQNRRSAQQSVDNVRHSSTTPRPSINSSQTSSSIPLHVPKPRWKP</sequence>
<evidence type="ECO:0000313" key="2">
    <source>
        <dbReference type="EMBL" id="EEF28981.1"/>
    </source>
</evidence>
<name>B9T589_RICCO</name>
<keyword evidence="3" id="KW-1185">Reference proteome</keyword>
<evidence type="ECO:0000256" key="1">
    <source>
        <dbReference type="SAM" id="MobiDB-lite"/>
    </source>
</evidence>
<feature type="compositionally biased region" description="Low complexity" evidence="1">
    <location>
        <begin position="122"/>
        <end position="131"/>
    </location>
</feature>
<accession>B9T589</accession>
<gene>
    <name evidence="2" type="ORF">RCOM_0069270</name>
</gene>
<proteinExistence type="predicted"/>
<reference evidence="3" key="1">
    <citation type="journal article" date="2010" name="Nat. Biotechnol.">
        <title>Draft genome sequence of the oilseed species Ricinus communis.</title>
        <authorList>
            <person name="Chan A.P."/>
            <person name="Crabtree J."/>
            <person name="Zhao Q."/>
            <person name="Lorenzi H."/>
            <person name="Orvis J."/>
            <person name="Puiu D."/>
            <person name="Melake-Berhan A."/>
            <person name="Jones K.M."/>
            <person name="Redman J."/>
            <person name="Chen G."/>
            <person name="Cahoon E.B."/>
            <person name="Gedil M."/>
            <person name="Stanke M."/>
            <person name="Haas B.J."/>
            <person name="Wortman J.R."/>
            <person name="Fraser-Liggett C.M."/>
            <person name="Ravel J."/>
            <person name="Rabinowicz P.D."/>
        </authorList>
    </citation>
    <scope>NUCLEOTIDE SEQUENCE [LARGE SCALE GENOMIC DNA]</scope>
    <source>
        <strain evidence="3">cv. Hale</strain>
    </source>
</reference>
<dbReference type="EMBL" id="EQ974514">
    <property type="protein sequence ID" value="EEF28981.1"/>
    <property type="molecule type" value="Genomic_DNA"/>
</dbReference>
<feature type="region of interest" description="Disordered" evidence="1">
    <location>
        <begin position="88"/>
        <end position="143"/>
    </location>
</feature>
<evidence type="ECO:0000313" key="3">
    <source>
        <dbReference type="Proteomes" id="UP000008311"/>
    </source>
</evidence>
<dbReference type="Proteomes" id="UP000008311">
    <property type="component" value="Unassembled WGS sequence"/>
</dbReference>
<protein>
    <submittedName>
        <fullName evidence="2">Uncharacterized protein</fullName>
    </submittedName>
</protein>